<comment type="similarity">
    <text evidence="2">Belongs to the fimbrial export usher family.</text>
</comment>
<proteinExistence type="inferred from homology"/>
<dbReference type="InterPro" id="IPR025885">
    <property type="entry name" value="PapC_N"/>
</dbReference>
<evidence type="ECO:0000259" key="8">
    <source>
        <dbReference type="Pfam" id="PF13954"/>
    </source>
</evidence>
<sequence length="304" mass="33659">MALLKEEISAGKRQAAGIIIIISGCFISDRSLAVEFNVNFIDSADRSNVDLSRFQVAHYIAPGEYLLDVVLNGRTLGDQSLIKYIPAENNPDSRLCLPPALVDKFDLTPAAREKLTLWHQGECTSLDQQKEVTTRYDQEKQTLNISIPQAWLTFHDENWVPPSQWDEGVNGALLDYNLLGSKYMPQSGDSTTSFSSYGTTGVNLGPWRARADYQYASSRTSGTPASDKFTWTQTYVYRALPSLGARLTGGQTYFSSDIFDSFRFLGVSLNSDQRMLPPSLRGYAPQVTGIAKTNAKVSISQNGR</sequence>
<dbReference type="InterPro" id="IPR000015">
    <property type="entry name" value="Fimb_usher"/>
</dbReference>
<evidence type="ECO:0000256" key="1">
    <source>
        <dbReference type="ARBA" id="ARBA00004571"/>
    </source>
</evidence>
<dbReference type="Proteomes" id="UP000600307">
    <property type="component" value="Unassembled WGS sequence"/>
</dbReference>
<name>A0ABS0DVU0_9GAMM</name>
<keyword evidence="5" id="KW-0732">Signal</keyword>
<protein>
    <submittedName>
        <fullName evidence="9">Fimbrial biogenesis outer membrane usher protein</fullName>
    </submittedName>
</protein>
<dbReference type="Pfam" id="PF13954">
    <property type="entry name" value="PapC_N"/>
    <property type="match status" value="1"/>
</dbReference>
<keyword evidence="4" id="KW-0812">Transmembrane</keyword>
<evidence type="ECO:0000256" key="2">
    <source>
        <dbReference type="ARBA" id="ARBA00008064"/>
    </source>
</evidence>
<organism evidence="9 10">
    <name type="scientific">Rahnella victoriana</name>
    <dbReference type="NCBI Taxonomy" id="1510570"/>
    <lineage>
        <taxon>Bacteria</taxon>
        <taxon>Pseudomonadati</taxon>
        <taxon>Pseudomonadota</taxon>
        <taxon>Gammaproteobacteria</taxon>
        <taxon>Enterobacterales</taxon>
        <taxon>Yersiniaceae</taxon>
        <taxon>Rahnella</taxon>
    </lineage>
</organism>
<dbReference type="SUPFAM" id="SSF141729">
    <property type="entry name" value="FimD N-terminal domain-like"/>
    <property type="match status" value="1"/>
</dbReference>
<evidence type="ECO:0000256" key="3">
    <source>
        <dbReference type="ARBA" id="ARBA00022448"/>
    </source>
</evidence>
<keyword evidence="10" id="KW-1185">Reference proteome</keyword>
<keyword evidence="7" id="KW-0998">Cell outer membrane</keyword>
<evidence type="ECO:0000313" key="9">
    <source>
        <dbReference type="EMBL" id="MBF7958010.1"/>
    </source>
</evidence>
<dbReference type="EMBL" id="JADOBH010000005">
    <property type="protein sequence ID" value="MBF7958010.1"/>
    <property type="molecule type" value="Genomic_DNA"/>
</dbReference>
<comment type="caution">
    <text evidence="9">The sequence shown here is derived from an EMBL/GenBank/DDBJ whole genome shotgun (WGS) entry which is preliminary data.</text>
</comment>
<dbReference type="PANTHER" id="PTHR30451">
    <property type="entry name" value="OUTER MEMBRANE USHER PROTEIN"/>
    <property type="match status" value="1"/>
</dbReference>
<dbReference type="PROSITE" id="PS51257">
    <property type="entry name" value="PROKAR_LIPOPROTEIN"/>
    <property type="match status" value="1"/>
</dbReference>
<dbReference type="PANTHER" id="PTHR30451:SF4">
    <property type="entry name" value="OUTER MEMBRANE USHER PROTEIN YQIG-RELATED"/>
    <property type="match status" value="1"/>
</dbReference>
<keyword evidence="6" id="KW-0472">Membrane</keyword>
<evidence type="ECO:0000256" key="7">
    <source>
        <dbReference type="ARBA" id="ARBA00023237"/>
    </source>
</evidence>
<dbReference type="Gene3D" id="3.10.20.410">
    <property type="match status" value="1"/>
</dbReference>
<feature type="non-terminal residue" evidence="9">
    <location>
        <position position="304"/>
    </location>
</feature>
<dbReference type="Gene3D" id="2.60.40.3110">
    <property type="match status" value="1"/>
</dbReference>
<dbReference type="RefSeq" id="WP_195817993.1">
    <property type="nucleotide sequence ID" value="NZ_JADOBH010000005.1"/>
</dbReference>
<evidence type="ECO:0000256" key="4">
    <source>
        <dbReference type="ARBA" id="ARBA00022692"/>
    </source>
</evidence>
<feature type="domain" description="PapC N-terminal" evidence="8">
    <location>
        <begin position="35"/>
        <end position="178"/>
    </location>
</feature>
<accession>A0ABS0DVU0</accession>
<reference evidence="9 10" key="1">
    <citation type="submission" date="2020-11" db="EMBL/GenBank/DDBJ databases">
        <title>Taxonomic investigation of Rahnella spp.</title>
        <authorList>
            <person name="Lee S.D."/>
        </authorList>
    </citation>
    <scope>NUCLEOTIDE SEQUENCE [LARGE SCALE GENOMIC DNA]</scope>
    <source>
        <strain evidence="9 10">SAP-10</strain>
    </source>
</reference>
<evidence type="ECO:0000313" key="10">
    <source>
        <dbReference type="Proteomes" id="UP000600307"/>
    </source>
</evidence>
<gene>
    <name evidence="9" type="ORF">IV431_20850</name>
</gene>
<keyword evidence="3" id="KW-0813">Transport</keyword>
<evidence type="ECO:0000256" key="6">
    <source>
        <dbReference type="ARBA" id="ARBA00023136"/>
    </source>
</evidence>
<dbReference type="Pfam" id="PF00577">
    <property type="entry name" value="Usher"/>
    <property type="match status" value="1"/>
</dbReference>
<dbReference type="InterPro" id="IPR037224">
    <property type="entry name" value="PapC_N_sf"/>
</dbReference>
<evidence type="ECO:0000256" key="5">
    <source>
        <dbReference type="ARBA" id="ARBA00022729"/>
    </source>
</evidence>
<comment type="subcellular location">
    <subcellularLocation>
        <location evidence="1">Cell outer membrane</location>
        <topology evidence="1">Multi-pass membrane protein</topology>
    </subcellularLocation>
</comment>